<evidence type="ECO:0000313" key="1">
    <source>
        <dbReference type="EMBL" id="VDP16101.1"/>
    </source>
</evidence>
<dbReference type="InterPro" id="IPR045609">
    <property type="entry name" value="DUF6451"/>
</dbReference>
<organism evidence="1 2">
    <name type="scientific">Schistosoma margrebowiei</name>
    <dbReference type="NCBI Taxonomy" id="48269"/>
    <lineage>
        <taxon>Eukaryota</taxon>
        <taxon>Metazoa</taxon>
        <taxon>Spiralia</taxon>
        <taxon>Lophotrochozoa</taxon>
        <taxon>Platyhelminthes</taxon>
        <taxon>Trematoda</taxon>
        <taxon>Digenea</taxon>
        <taxon>Strigeidida</taxon>
        <taxon>Schistosomatoidea</taxon>
        <taxon>Schistosomatidae</taxon>
        <taxon>Schistosoma</taxon>
    </lineage>
</organism>
<dbReference type="Proteomes" id="UP000277204">
    <property type="component" value="Unassembled WGS sequence"/>
</dbReference>
<keyword evidence="2" id="KW-1185">Reference proteome</keyword>
<protein>
    <submittedName>
        <fullName evidence="1">Uncharacterized protein</fullName>
    </submittedName>
</protein>
<gene>
    <name evidence="1" type="ORF">SMRZ_LOCUS14554</name>
</gene>
<dbReference type="PANTHER" id="PTHR47027:SF25">
    <property type="entry name" value="REVERSE TRANSCRIPTASE DOMAIN-CONTAINING PROTEIN"/>
    <property type="match status" value="1"/>
</dbReference>
<proteinExistence type="predicted"/>
<sequence>MKIKTTSMTAVSASPGFSIHNEKTKVLKVKTENINPITIDGKTLEDVESFTYLGIIIDEQEGSDADVNGGIGNSRTAFTQLKNIWNSKQLSTNIKVRTFKNSSTVWS</sequence>
<dbReference type="AlphaFoldDB" id="A0A183MES9"/>
<dbReference type="PANTHER" id="PTHR47027">
    <property type="entry name" value="REVERSE TRANSCRIPTASE DOMAIN-CONTAINING PROTEIN"/>
    <property type="match status" value="1"/>
</dbReference>
<name>A0A183MES9_9TREM</name>
<reference evidence="1 2" key="1">
    <citation type="submission" date="2018-11" db="EMBL/GenBank/DDBJ databases">
        <authorList>
            <consortium name="Pathogen Informatics"/>
        </authorList>
    </citation>
    <scope>NUCLEOTIDE SEQUENCE [LARGE SCALE GENOMIC DNA]</scope>
    <source>
        <strain evidence="1 2">Zambia</strain>
    </source>
</reference>
<dbReference type="Pfam" id="PF20049">
    <property type="entry name" value="DUF6451"/>
    <property type="match status" value="1"/>
</dbReference>
<dbReference type="EMBL" id="UZAI01016793">
    <property type="protein sequence ID" value="VDP16101.1"/>
    <property type="molecule type" value="Genomic_DNA"/>
</dbReference>
<accession>A0A183MES9</accession>
<evidence type="ECO:0000313" key="2">
    <source>
        <dbReference type="Proteomes" id="UP000277204"/>
    </source>
</evidence>